<dbReference type="STRING" id="983967.A0A1E4T8X1"/>
<organism evidence="8 9">
    <name type="scientific">[Candida] arabinofermentans NRRL YB-2248</name>
    <dbReference type="NCBI Taxonomy" id="983967"/>
    <lineage>
        <taxon>Eukaryota</taxon>
        <taxon>Fungi</taxon>
        <taxon>Dikarya</taxon>
        <taxon>Ascomycota</taxon>
        <taxon>Saccharomycotina</taxon>
        <taxon>Pichiomycetes</taxon>
        <taxon>Pichiales</taxon>
        <taxon>Pichiaceae</taxon>
        <taxon>Ogataea</taxon>
        <taxon>Ogataea/Candida clade</taxon>
    </lineage>
</organism>
<proteinExistence type="predicted"/>
<evidence type="ECO:0000256" key="5">
    <source>
        <dbReference type="ARBA" id="ARBA00023136"/>
    </source>
</evidence>
<evidence type="ECO:0000256" key="3">
    <source>
        <dbReference type="ARBA" id="ARBA00022692"/>
    </source>
</evidence>
<dbReference type="Gene3D" id="1.20.5.110">
    <property type="match status" value="1"/>
</dbReference>
<dbReference type="AlphaFoldDB" id="A0A1E4T8X1"/>
<keyword evidence="4 6" id="KW-1133">Transmembrane helix</keyword>
<dbReference type="GO" id="GO:0005737">
    <property type="term" value="C:cytoplasm"/>
    <property type="evidence" value="ECO:0007669"/>
    <property type="project" value="UniProtKB-ARBA"/>
</dbReference>
<name>A0A1E4T8X1_9ASCO</name>
<evidence type="ECO:0000256" key="4">
    <source>
        <dbReference type="ARBA" id="ARBA00022989"/>
    </source>
</evidence>
<evidence type="ECO:0000313" key="9">
    <source>
        <dbReference type="Proteomes" id="UP000094801"/>
    </source>
</evidence>
<comment type="subcellular location">
    <subcellularLocation>
        <location evidence="1">Membrane</location>
        <topology evidence="1">Single-pass membrane protein</topology>
    </subcellularLocation>
</comment>
<accession>A0A1E4T8X1</accession>
<gene>
    <name evidence="8" type="ORF">CANARDRAFT_193415</name>
</gene>
<feature type="domain" description="T-SNARE coiled-coil homology" evidence="7">
    <location>
        <begin position="5"/>
        <end position="67"/>
    </location>
</feature>
<dbReference type="EMBL" id="KV453847">
    <property type="protein sequence ID" value="ODV88217.1"/>
    <property type="molecule type" value="Genomic_DNA"/>
</dbReference>
<keyword evidence="2" id="KW-0813">Transport</keyword>
<dbReference type="OrthoDB" id="3063237at2759"/>
<dbReference type="Proteomes" id="UP000094801">
    <property type="component" value="Unassembled WGS sequence"/>
</dbReference>
<reference evidence="9" key="1">
    <citation type="submission" date="2016-04" db="EMBL/GenBank/DDBJ databases">
        <title>Comparative genomics of biotechnologically important yeasts.</title>
        <authorList>
            <consortium name="DOE Joint Genome Institute"/>
            <person name="Riley R."/>
            <person name="Haridas S."/>
            <person name="Wolfe K.H."/>
            <person name="Lopes M.R."/>
            <person name="Hittinger C.T."/>
            <person name="Goker M."/>
            <person name="Salamov A."/>
            <person name="Wisecaver J."/>
            <person name="Long T.M."/>
            <person name="Aerts A.L."/>
            <person name="Barry K."/>
            <person name="Choi C."/>
            <person name="Clum A."/>
            <person name="Coughlan A.Y."/>
            <person name="Deshpande S."/>
            <person name="Douglass A.P."/>
            <person name="Hanson S.J."/>
            <person name="Klenk H.-P."/>
            <person name="Labutti K."/>
            <person name="Lapidus A."/>
            <person name="Lindquist E."/>
            <person name="Lipzen A."/>
            <person name="Meier-Kolthoff J.P."/>
            <person name="Ohm R.A."/>
            <person name="Otillar R.P."/>
            <person name="Pangilinan J."/>
            <person name="Peng Y."/>
            <person name="Rokas A."/>
            <person name="Rosa C.A."/>
            <person name="Scheuner C."/>
            <person name="Sibirny A.A."/>
            <person name="Slot J.C."/>
            <person name="Stielow J.B."/>
            <person name="Sun H."/>
            <person name="Kurtzman C.P."/>
            <person name="Blackwell M."/>
            <person name="Grigoriev I.V."/>
            <person name="Jeffries T.W."/>
        </authorList>
    </citation>
    <scope>NUCLEOTIDE SEQUENCE [LARGE SCALE GENOMIC DNA]</scope>
    <source>
        <strain evidence="9">NRRL YB-2248</strain>
    </source>
</reference>
<evidence type="ECO:0000259" key="7">
    <source>
        <dbReference type="PROSITE" id="PS50192"/>
    </source>
</evidence>
<dbReference type="PANTHER" id="PTHR12791">
    <property type="entry name" value="GOLGI SNARE BET1-RELATED"/>
    <property type="match status" value="1"/>
</dbReference>
<keyword evidence="9" id="KW-1185">Reference proteome</keyword>
<evidence type="ECO:0000256" key="1">
    <source>
        <dbReference type="ARBA" id="ARBA00004167"/>
    </source>
</evidence>
<evidence type="ECO:0000313" key="8">
    <source>
        <dbReference type="EMBL" id="ODV88217.1"/>
    </source>
</evidence>
<protein>
    <recommendedName>
        <fullName evidence="7">t-SNARE coiled-coil homology domain-containing protein</fullName>
    </recommendedName>
</protein>
<dbReference type="PROSITE" id="PS50192">
    <property type="entry name" value="T_SNARE"/>
    <property type="match status" value="1"/>
</dbReference>
<sequence length="95" mass="10688">MSRAPQIEQENDSQFHMLANKISTFKNIAHDINNYAQEDNTSISNISSSMNALLDNVKNTSGKLTRVMNSNPRMTKMVATGVIGFFILYSLYKLL</sequence>
<dbReference type="SMART" id="SM00397">
    <property type="entry name" value="t_SNARE"/>
    <property type="match status" value="1"/>
</dbReference>
<keyword evidence="3 6" id="KW-0812">Transmembrane</keyword>
<dbReference type="GO" id="GO:0016020">
    <property type="term" value="C:membrane"/>
    <property type="evidence" value="ECO:0007669"/>
    <property type="project" value="UniProtKB-SubCell"/>
</dbReference>
<keyword evidence="5 6" id="KW-0472">Membrane</keyword>
<evidence type="ECO:0000256" key="6">
    <source>
        <dbReference type="SAM" id="Phobius"/>
    </source>
</evidence>
<dbReference type="GO" id="GO:0012505">
    <property type="term" value="C:endomembrane system"/>
    <property type="evidence" value="ECO:0007669"/>
    <property type="project" value="UniProtKB-ARBA"/>
</dbReference>
<dbReference type="InterPro" id="IPR000727">
    <property type="entry name" value="T_SNARE_dom"/>
</dbReference>
<dbReference type="SUPFAM" id="SSF58038">
    <property type="entry name" value="SNARE fusion complex"/>
    <property type="match status" value="1"/>
</dbReference>
<evidence type="ECO:0000256" key="2">
    <source>
        <dbReference type="ARBA" id="ARBA00022448"/>
    </source>
</evidence>
<feature type="transmembrane region" description="Helical" evidence="6">
    <location>
        <begin position="74"/>
        <end position="92"/>
    </location>
</feature>